<evidence type="ECO:0000259" key="4">
    <source>
        <dbReference type="PROSITE" id="PS51077"/>
    </source>
</evidence>
<protein>
    <submittedName>
        <fullName evidence="6">Helix-turn-helix domain-containing protein</fullName>
    </submittedName>
</protein>
<dbReference type="Proteomes" id="UP000635245">
    <property type="component" value="Unassembled WGS sequence"/>
</dbReference>
<keyword evidence="2" id="KW-0238">DNA-binding</keyword>
<gene>
    <name evidence="6" type="ORF">JHE00_06015</name>
</gene>
<reference evidence="6" key="1">
    <citation type="submission" date="2020-12" db="EMBL/GenBank/DDBJ databases">
        <title>Prauserella sp. ASG 168, a novel actinomycete isolated from cave rock.</title>
        <authorList>
            <person name="Suriyachadkun C."/>
        </authorList>
    </citation>
    <scope>NUCLEOTIDE SEQUENCE</scope>
    <source>
        <strain evidence="6">ASG 168</strain>
    </source>
</reference>
<dbReference type="InterPro" id="IPR014757">
    <property type="entry name" value="Tscrpt_reg_IclR_C"/>
</dbReference>
<dbReference type="PANTHER" id="PTHR30136">
    <property type="entry name" value="HELIX-TURN-HELIX TRANSCRIPTIONAL REGULATOR, ICLR FAMILY"/>
    <property type="match status" value="1"/>
</dbReference>
<dbReference type="SMART" id="SM00346">
    <property type="entry name" value="HTH_ICLR"/>
    <property type="match status" value="1"/>
</dbReference>
<dbReference type="Gene3D" id="1.10.10.10">
    <property type="entry name" value="Winged helix-like DNA-binding domain superfamily/Winged helix DNA-binding domain"/>
    <property type="match status" value="1"/>
</dbReference>
<evidence type="ECO:0000313" key="6">
    <source>
        <dbReference type="EMBL" id="MBK1783880.1"/>
    </source>
</evidence>
<dbReference type="SUPFAM" id="SSF46785">
    <property type="entry name" value="Winged helix' DNA-binding domain"/>
    <property type="match status" value="1"/>
</dbReference>
<keyword evidence="1" id="KW-0805">Transcription regulation</keyword>
<feature type="domain" description="HTH iclR-type" evidence="4">
    <location>
        <begin position="3"/>
        <end position="64"/>
    </location>
</feature>
<evidence type="ECO:0000256" key="2">
    <source>
        <dbReference type="ARBA" id="ARBA00023125"/>
    </source>
</evidence>
<evidence type="ECO:0000256" key="3">
    <source>
        <dbReference type="ARBA" id="ARBA00023163"/>
    </source>
</evidence>
<proteinExistence type="predicted"/>
<evidence type="ECO:0000256" key="1">
    <source>
        <dbReference type="ARBA" id="ARBA00023015"/>
    </source>
</evidence>
<dbReference type="Gene3D" id="3.30.450.40">
    <property type="match status" value="1"/>
</dbReference>
<dbReference type="InterPro" id="IPR005471">
    <property type="entry name" value="Tscrpt_reg_IclR_N"/>
</dbReference>
<organism evidence="6 7">
    <name type="scientific">Prauserella cavernicola</name>
    <dbReference type="NCBI Taxonomy" id="2800127"/>
    <lineage>
        <taxon>Bacteria</taxon>
        <taxon>Bacillati</taxon>
        <taxon>Actinomycetota</taxon>
        <taxon>Actinomycetes</taxon>
        <taxon>Pseudonocardiales</taxon>
        <taxon>Pseudonocardiaceae</taxon>
        <taxon>Prauserella</taxon>
    </lineage>
</organism>
<dbReference type="Pfam" id="PF01614">
    <property type="entry name" value="IclR_C"/>
    <property type="match status" value="1"/>
</dbReference>
<dbReference type="InterPro" id="IPR036390">
    <property type="entry name" value="WH_DNA-bd_sf"/>
</dbReference>
<dbReference type="GO" id="GO:0003700">
    <property type="term" value="F:DNA-binding transcription factor activity"/>
    <property type="evidence" value="ECO:0007669"/>
    <property type="project" value="TreeGrafter"/>
</dbReference>
<evidence type="ECO:0000259" key="5">
    <source>
        <dbReference type="PROSITE" id="PS51078"/>
    </source>
</evidence>
<dbReference type="EMBL" id="JAENJH010000001">
    <property type="protein sequence ID" value="MBK1783880.1"/>
    <property type="molecule type" value="Genomic_DNA"/>
</dbReference>
<comment type="caution">
    <text evidence="6">The sequence shown here is derived from an EMBL/GenBank/DDBJ whole genome shotgun (WGS) entry which is preliminary data.</text>
</comment>
<dbReference type="SUPFAM" id="SSF55781">
    <property type="entry name" value="GAF domain-like"/>
    <property type="match status" value="1"/>
</dbReference>
<dbReference type="AlphaFoldDB" id="A0A934V495"/>
<evidence type="ECO:0000313" key="7">
    <source>
        <dbReference type="Proteomes" id="UP000635245"/>
    </source>
</evidence>
<dbReference type="GO" id="GO:0003677">
    <property type="term" value="F:DNA binding"/>
    <property type="evidence" value="ECO:0007669"/>
    <property type="project" value="UniProtKB-KW"/>
</dbReference>
<dbReference type="PROSITE" id="PS51078">
    <property type="entry name" value="ICLR_ED"/>
    <property type="match status" value="1"/>
</dbReference>
<dbReference type="PANTHER" id="PTHR30136:SF8">
    <property type="entry name" value="TRANSCRIPTIONAL REGULATORY PROTEIN"/>
    <property type="match status" value="1"/>
</dbReference>
<dbReference type="PROSITE" id="PS51077">
    <property type="entry name" value="HTH_ICLR"/>
    <property type="match status" value="1"/>
</dbReference>
<dbReference type="InterPro" id="IPR036388">
    <property type="entry name" value="WH-like_DNA-bd_sf"/>
</dbReference>
<sequence>MDIQAVDRVGKILALFGPHRESVSSSEAAELIGLNRTTTYRYLSSLVAANVLELRPDRSYGPGPSLIQLGAFALGRREILQLAAEPMAQLARETSVTTVLSLWGGSAPVVAHVEEPAGREIVVTVRVGMQLSPLAAQTKVFHAFHRDDSRVRRAARSLQPEDRAAFESELATTRQQGFATQTSPRGIAVIAAPVHDSSGMVASLALLSTREVLDLSDDSAERRALMETAATISTSMGHA</sequence>
<keyword evidence="3" id="KW-0804">Transcription</keyword>
<feature type="domain" description="IclR-ED" evidence="5">
    <location>
        <begin position="65"/>
        <end position="238"/>
    </location>
</feature>
<dbReference type="InterPro" id="IPR050707">
    <property type="entry name" value="HTH_MetabolicPath_Reg"/>
</dbReference>
<dbReference type="Pfam" id="PF09339">
    <property type="entry name" value="HTH_IclR"/>
    <property type="match status" value="1"/>
</dbReference>
<name>A0A934V495_9PSEU</name>
<dbReference type="InterPro" id="IPR029016">
    <property type="entry name" value="GAF-like_dom_sf"/>
</dbReference>
<keyword evidence="7" id="KW-1185">Reference proteome</keyword>
<dbReference type="GO" id="GO:0045892">
    <property type="term" value="P:negative regulation of DNA-templated transcription"/>
    <property type="evidence" value="ECO:0007669"/>
    <property type="project" value="TreeGrafter"/>
</dbReference>
<dbReference type="RefSeq" id="WP_200315502.1">
    <property type="nucleotide sequence ID" value="NZ_JAENJH010000001.1"/>
</dbReference>
<accession>A0A934V495</accession>